<dbReference type="Proteomes" id="UP000304382">
    <property type="component" value="Unassembled WGS sequence"/>
</dbReference>
<dbReference type="AlphaFoldDB" id="A0A4C2EES0"/>
<dbReference type="EMBL" id="BIXZ01000001">
    <property type="protein sequence ID" value="GCF12207.1"/>
    <property type="molecule type" value="Genomic_DNA"/>
</dbReference>
<name>A0A4C2EES0_9EURY</name>
<dbReference type="PANTHER" id="PTHR43649:SF34">
    <property type="entry name" value="ABC TRANSPORTER PERIPLASMIC-BINDING PROTEIN YCJN-RELATED"/>
    <property type="match status" value="1"/>
</dbReference>
<evidence type="ECO:0000256" key="2">
    <source>
        <dbReference type="ARBA" id="ARBA00022448"/>
    </source>
</evidence>
<gene>
    <name evidence="5" type="ORF">Harman_01420</name>
</gene>
<feature type="compositionally biased region" description="Gly residues" evidence="4">
    <location>
        <begin position="26"/>
        <end position="43"/>
    </location>
</feature>
<dbReference type="Gene3D" id="3.40.190.10">
    <property type="entry name" value="Periplasmic binding protein-like II"/>
    <property type="match status" value="2"/>
</dbReference>
<protein>
    <recommendedName>
        <fullName evidence="7">Sugar ABC transporter substrate-binding protein</fullName>
    </recommendedName>
</protein>
<evidence type="ECO:0000313" key="6">
    <source>
        <dbReference type="Proteomes" id="UP000304382"/>
    </source>
</evidence>
<keyword evidence="3" id="KW-0732">Signal</keyword>
<evidence type="ECO:0000256" key="3">
    <source>
        <dbReference type="ARBA" id="ARBA00022729"/>
    </source>
</evidence>
<dbReference type="PANTHER" id="PTHR43649">
    <property type="entry name" value="ARABINOSE-BINDING PROTEIN-RELATED"/>
    <property type="match status" value="1"/>
</dbReference>
<evidence type="ECO:0000256" key="1">
    <source>
        <dbReference type="ARBA" id="ARBA00008520"/>
    </source>
</evidence>
<reference evidence="5 6" key="1">
    <citation type="submission" date="2019-02" db="EMBL/GenBank/DDBJ databases">
        <title>Haloarcula mannanilyticum sp. nov., a mannan degrading haloarchaeon isolated from commercial salt.</title>
        <authorList>
            <person name="Enomoto S."/>
            <person name="Shimane Y."/>
            <person name="Kamekura M."/>
            <person name="Ito T."/>
            <person name="Moriya O."/>
            <person name="Ihara K."/>
            <person name="Takahashi-Ando N."/>
            <person name="Fukushima Y."/>
            <person name="Yoshida Y."/>
            <person name="Usama R."/>
            <person name="Takai K."/>
            <person name="Minegishi H."/>
        </authorList>
    </citation>
    <scope>NUCLEOTIDE SEQUENCE [LARGE SCALE GENOMIC DNA]</scope>
    <source>
        <strain evidence="5 6">MD130-1</strain>
    </source>
</reference>
<dbReference type="InterPro" id="IPR050490">
    <property type="entry name" value="Bact_solute-bd_prot1"/>
</dbReference>
<proteinExistence type="inferred from homology"/>
<feature type="region of interest" description="Disordered" evidence="4">
    <location>
        <begin position="26"/>
        <end position="46"/>
    </location>
</feature>
<accession>A0A4C2EES0</accession>
<keyword evidence="2" id="KW-0813">Transport</keyword>
<dbReference type="InterPro" id="IPR006059">
    <property type="entry name" value="SBP"/>
</dbReference>
<comment type="caution">
    <text evidence="5">The sequence shown here is derived from an EMBL/GenBank/DDBJ whole genome shotgun (WGS) entry which is preliminary data.</text>
</comment>
<keyword evidence="6" id="KW-1185">Reference proteome</keyword>
<dbReference type="Pfam" id="PF01547">
    <property type="entry name" value="SBP_bac_1"/>
    <property type="match status" value="1"/>
</dbReference>
<evidence type="ECO:0008006" key="7">
    <source>
        <dbReference type="Google" id="ProtNLM"/>
    </source>
</evidence>
<sequence>MQAAGATGVTAGIAGCADFVGGGGDGGDGGSGGGDGGSTGDGSGQETQTIQLSMGADILSEAEQGVRDAFRNAGLPDWVELTFARQSQDTGEVRSNFNRRLSAGETKPDAMLMDNGWVNIFIQRGQIQNLTEMLPEEILSTVNNNYFQGFTDTARDPQSGNLFGVPLFPDFPTLLYRKDLAENAGYSPESNNWATEPMTWEEWSNIAADIQDNAGLDYGFTTQWDIYVGTACCTFNEVMSSWGGAYFGGRDNLFGPVGDRPITVDEPETIKSLNMMRKFVHDEDFGGEFDGYAGGFTPTNILGWIENPSLAPFEEGNSAFHRNWPYAIASAGSDDVFGQDLGTMPIPYGVPESEAAQPGTGGTTSALGGWHVVANPNSENTEGLIELYRAVTQDSFNLDLLELWGWLPPKPELFNSDTAQEQEPTGRYMDTLRVAGENTMPRPTTAVWGDQTSDIAQQANRAVNQDAPSEEAMTTLAAALEETES</sequence>
<dbReference type="SUPFAM" id="SSF53850">
    <property type="entry name" value="Periplasmic binding protein-like II"/>
    <property type="match status" value="1"/>
</dbReference>
<evidence type="ECO:0000256" key="4">
    <source>
        <dbReference type="SAM" id="MobiDB-lite"/>
    </source>
</evidence>
<evidence type="ECO:0000313" key="5">
    <source>
        <dbReference type="EMBL" id="GCF12207.1"/>
    </source>
</evidence>
<organism evidence="5 6">
    <name type="scientific">Haloarcula mannanilytica</name>
    <dbReference type="NCBI Taxonomy" id="2509225"/>
    <lineage>
        <taxon>Archaea</taxon>
        <taxon>Methanobacteriati</taxon>
        <taxon>Methanobacteriota</taxon>
        <taxon>Stenosarchaea group</taxon>
        <taxon>Halobacteria</taxon>
        <taxon>Halobacteriales</taxon>
        <taxon>Haloarculaceae</taxon>
        <taxon>Haloarcula</taxon>
    </lineage>
</organism>
<comment type="similarity">
    <text evidence="1">Belongs to the bacterial solute-binding protein 1 family.</text>
</comment>